<organism evidence="1 2">
    <name type="scientific">Niallia oryzisoli</name>
    <dbReference type="NCBI Taxonomy" id="1737571"/>
    <lineage>
        <taxon>Bacteria</taxon>
        <taxon>Bacillati</taxon>
        <taxon>Bacillota</taxon>
        <taxon>Bacilli</taxon>
        <taxon>Bacillales</taxon>
        <taxon>Bacillaceae</taxon>
        <taxon>Niallia</taxon>
    </lineage>
</organism>
<gene>
    <name evidence="1" type="ORF">R4Z09_23290</name>
</gene>
<dbReference type="RefSeq" id="WP_338449109.1">
    <property type="nucleotide sequence ID" value="NZ_CP137640.1"/>
</dbReference>
<keyword evidence="2" id="KW-1185">Reference proteome</keyword>
<sequence length="104" mass="12408">MKEYFVFDERLGIQLPSIELEWDELSDESQESILLYWENIRGAIPDRIIHLEKIINQKQAQLNDEADFQLSCQLNSEIAELASTINELWLWFRLNQNITDKMHQ</sequence>
<dbReference type="EMBL" id="CP137640">
    <property type="protein sequence ID" value="WVX80179.1"/>
    <property type="molecule type" value="Genomic_DNA"/>
</dbReference>
<reference evidence="1 2" key="1">
    <citation type="submission" date="2023-10" db="EMBL/GenBank/DDBJ databases">
        <title>Niallia locisalis sp.nov. isolated from a salt pond sample.</title>
        <authorList>
            <person name="Li X.-J."/>
            <person name="Dong L."/>
        </authorList>
    </citation>
    <scope>NUCLEOTIDE SEQUENCE [LARGE SCALE GENOMIC DNA]</scope>
    <source>
        <strain evidence="1 2">DSM 29761</strain>
    </source>
</reference>
<protein>
    <recommendedName>
        <fullName evidence="3">Radical SAM protein</fullName>
    </recommendedName>
</protein>
<evidence type="ECO:0000313" key="1">
    <source>
        <dbReference type="EMBL" id="WVX80179.1"/>
    </source>
</evidence>
<evidence type="ECO:0000313" key="2">
    <source>
        <dbReference type="Proteomes" id="UP001357223"/>
    </source>
</evidence>
<evidence type="ECO:0008006" key="3">
    <source>
        <dbReference type="Google" id="ProtNLM"/>
    </source>
</evidence>
<dbReference type="Proteomes" id="UP001357223">
    <property type="component" value="Chromosome"/>
</dbReference>
<accession>A0ABZ2CGC8</accession>
<proteinExistence type="predicted"/>
<name>A0ABZ2CGC8_9BACI</name>